<name>A0ABU9C7P8_9BURK</name>
<gene>
    <name evidence="3" type="ORF">AACH00_15555</name>
</gene>
<dbReference type="PANTHER" id="PTHR34606:SF16">
    <property type="entry name" value="BON DOMAIN-CONTAINING PROTEIN"/>
    <property type="match status" value="1"/>
</dbReference>
<sequence length="114" mass="12208">MTQSLNTRNTRSRFPRGATLLLGSLALTLLGACAATRTSEGTGEYLDDTMITTKVKAAVLNEPTLKSAEINVETFKGRVQLSGFVNSRADMDKATALARDVKGVTTVANDMKLK</sequence>
<dbReference type="PANTHER" id="PTHR34606">
    <property type="entry name" value="BON DOMAIN-CONTAINING PROTEIN"/>
    <property type="match status" value="1"/>
</dbReference>
<dbReference type="EMBL" id="JBBUTI010000011">
    <property type="protein sequence ID" value="MEK8047778.1"/>
    <property type="molecule type" value="Genomic_DNA"/>
</dbReference>
<accession>A0ABU9C7P8</accession>
<reference evidence="3 4" key="1">
    <citation type="submission" date="2024-04" db="EMBL/GenBank/DDBJ databases">
        <title>Novel species of the genus Ideonella isolated from streams.</title>
        <authorList>
            <person name="Lu H."/>
        </authorList>
    </citation>
    <scope>NUCLEOTIDE SEQUENCE [LARGE SCALE GENOMIC DNA]</scope>
    <source>
        <strain evidence="3 4">LYT19W</strain>
    </source>
</reference>
<dbReference type="InterPro" id="IPR014004">
    <property type="entry name" value="Transpt-assoc_nodulatn_dom_bac"/>
</dbReference>
<dbReference type="Gene3D" id="3.30.1340.30">
    <property type="match status" value="1"/>
</dbReference>
<proteinExistence type="predicted"/>
<keyword evidence="1" id="KW-0732">Signal</keyword>
<organism evidence="3 4">
    <name type="scientific">Ideonella margarita</name>
    <dbReference type="NCBI Taxonomy" id="2984191"/>
    <lineage>
        <taxon>Bacteria</taxon>
        <taxon>Pseudomonadati</taxon>
        <taxon>Pseudomonadota</taxon>
        <taxon>Betaproteobacteria</taxon>
        <taxon>Burkholderiales</taxon>
        <taxon>Sphaerotilaceae</taxon>
        <taxon>Ideonella</taxon>
    </lineage>
</organism>
<protein>
    <submittedName>
        <fullName evidence="3">BON domain-containing protein</fullName>
    </submittedName>
</protein>
<keyword evidence="4" id="KW-1185">Reference proteome</keyword>
<dbReference type="InterPro" id="IPR051686">
    <property type="entry name" value="Lipoprotein_DolP"/>
</dbReference>
<feature type="chain" id="PRO_5046788113" evidence="1">
    <location>
        <begin position="35"/>
        <end position="114"/>
    </location>
</feature>
<feature type="domain" description="BON" evidence="2">
    <location>
        <begin position="47"/>
        <end position="114"/>
    </location>
</feature>
<evidence type="ECO:0000256" key="1">
    <source>
        <dbReference type="SAM" id="SignalP"/>
    </source>
</evidence>
<comment type="caution">
    <text evidence="3">The sequence shown here is derived from an EMBL/GenBank/DDBJ whole genome shotgun (WGS) entry which is preliminary data.</text>
</comment>
<dbReference type="RefSeq" id="WP_341400086.1">
    <property type="nucleotide sequence ID" value="NZ_JBBUTI010000011.1"/>
</dbReference>
<feature type="signal peptide" evidence="1">
    <location>
        <begin position="1"/>
        <end position="34"/>
    </location>
</feature>
<evidence type="ECO:0000313" key="4">
    <source>
        <dbReference type="Proteomes" id="UP001379945"/>
    </source>
</evidence>
<evidence type="ECO:0000313" key="3">
    <source>
        <dbReference type="EMBL" id="MEK8047778.1"/>
    </source>
</evidence>
<dbReference type="InterPro" id="IPR007055">
    <property type="entry name" value="BON_dom"/>
</dbReference>
<dbReference type="Proteomes" id="UP001379945">
    <property type="component" value="Unassembled WGS sequence"/>
</dbReference>
<dbReference type="Pfam" id="PF04972">
    <property type="entry name" value="BON"/>
    <property type="match status" value="1"/>
</dbReference>
<dbReference type="PROSITE" id="PS50914">
    <property type="entry name" value="BON"/>
    <property type="match status" value="1"/>
</dbReference>
<dbReference type="SMART" id="SM00749">
    <property type="entry name" value="BON"/>
    <property type="match status" value="1"/>
</dbReference>
<evidence type="ECO:0000259" key="2">
    <source>
        <dbReference type="PROSITE" id="PS50914"/>
    </source>
</evidence>